<dbReference type="EC" id="2.7.1.82" evidence="5"/>
<dbReference type="GO" id="GO:0004305">
    <property type="term" value="F:ethanolamine kinase activity"/>
    <property type="evidence" value="ECO:0007669"/>
    <property type="project" value="UniProtKB-EC"/>
</dbReference>
<proteinExistence type="inferred from homology"/>
<dbReference type="GeneTree" id="ENSGT00950000182939"/>
<evidence type="ECO:0000256" key="3">
    <source>
        <dbReference type="ARBA" id="ARBA00037883"/>
    </source>
</evidence>
<evidence type="ECO:0000313" key="7">
    <source>
        <dbReference type="Proteomes" id="UP000694569"/>
    </source>
</evidence>
<dbReference type="AlphaFoldDB" id="A0A8C5M6G4"/>
<dbReference type="Proteomes" id="UP000694569">
    <property type="component" value="Unplaced"/>
</dbReference>
<evidence type="ECO:0000256" key="5">
    <source>
        <dbReference type="ARBA" id="ARBA00038874"/>
    </source>
</evidence>
<dbReference type="InterPro" id="IPR011009">
    <property type="entry name" value="Kinase-like_dom_sf"/>
</dbReference>
<keyword evidence="1" id="KW-0594">Phospholipid biosynthesis</keyword>
<dbReference type="Gene3D" id="3.90.1200.10">
    <property type="match status" value="1"/>
</dbReference>
<evidence type="ECO:0000256" key="2">
    <source>
        <dbReference type="ARBA" id="ARBA00023264"/>
    </source>
</evidence>
<keyword evidence="7" id="KW-1185">Reference proteome</keyword>
<keyword evidence="2" id="KW-1208">Phospholipid metabolism</keyword>
<protein>
    <recommendedName>
        <fullName evidence="5">ethanolamine kinase</fullName>
        <ecNumber evidence="5">2.7.1.82</ecNumber>
    </recommendedName>
</protein>
<name>A0A8C5M6G4_9ANUR</name>
<comment type="similarity">
    <text evidence="4">Belongs to the choline/ethanolamine kinase family.</text>
</comment>
<sequence>MDEEQVQHDSFTLHSGSDSSSLRVLNISVDEQNVIPGALRLIHELRPEWNLRDVKTKLFTDGLTNKLLACFVDAEMKDAVLVRVYGKRTELFVDREDEVKSFQLLGDHGCAPTLYCTFQNGLCYKFMRGLALGPEHVRDPHILRLIAHEMARYHCIPAHNGCIPKSELWKKMEKYLSILHIDEGLQVRLPEGTPSLKVLKEELFWLQKYLPTLESPIVLCHNDLLCKNVIYNEEKGHVRFIDYEYSGYNYQAYDIANHFNEFAGVDEPDYRLFPSRQTQVLWLRHYLEAFRKMKNEEGDLQDEQVEELYVQVNQFVLASHFFWGLWALLQHRFSDLNFNFECYAGLRFNEYYKVKSEVIPLHAMK</sequence>
<dbReference type="Ensembl" id="ENSLLET00000007905.1">
    <property type="protein sequence ID" value="ENSLLEP00000007595.1"/>
    <property type="gene ID" value="ENSLLEG00000004821.1"/>
</dbReference>
<dbReference type="PANTHER" id="PTHR22603">
    <property type="entry name" value="CHOLINE/ETHANOALAMINE KINASE"/>
    <property type="match status" value="1"/>
</dbReference>
<organism evidence="6 7">
    <name type="scientific">Leptobrachium leishanense</name>
    <name type="common">Leishan spiny toad</name>
    <dbReference type="NCBI Taxonomy" id="445787"/>
    <lineage>
        <taxon>Eukaryota</taxon>
        <taxon>Metazoa</taxon>
        <taxon>Chordata</taxon>
        <taxon>Craniata</taxon>
        <taxon>Vertebrata</taxon>
        <taxon>Euteleostomi</taxon>
        <taxon>Amphibia</taxon>
        <taxon>Batrachia</taxon>
        <taxon>Anura</taxon>
        <taxon>Pelobatoidea</taxon>
        <taxon>Megophryidae</taxon>
        <taxon>Leptobrachium</taxon>
    </lineage>
</organism>
<dbReference type="OrthoDB" id="10267235at2759"/>
<comment type="pathway">
    <text evidence="3">Phospholipid metabolism; phosphatidylethanolamine biosynthesis; phosphatidylethanolamine from ethanolamine: step 1/3.</text>
</comment>
<evidence type="ECO:0000313" key="6">
    <source>
        <dbReference type="Ensembl" id="ENSLLEP00000007595.1"/>
    </source>
</evidence>
<evidence type="ECO:0000256" key="1">
    <source>
        <dbReference type="ARBA" id="ARBA00023209"/>
    </source>
</evidence>
<reference evidence="6" key="1">
    <citation type="submission" date="2025-08" db="UniProtKB">
        <authorList>
            <consortium name="Ensembl"/>
        </authorList>
    </citation>
    <scope>IDENTIFICATION</scope>
</reference>
<evidence type="ECO:0000256" key="4">
    <source>
        <dbReference type="ARBA" id="ARBA00038211"/>
    </source>
</evidence>
<dbReference type="CDD" id="cd05157">
    <property type="entry name" value="ETNK_euk"/>
    <property type="match status" value="1"/>
</dbReference>
<dbReference type="SUPFAM" id="SSF56112">
    <property type="entry name" value="Protein kinase-like (PK-like)"/>
    <property type="match status" value="1"/>
</dbReference>
<reference evidence="6" key="2">
    <citation type="submission" date="2025-09" db="UniProtKB">
        <authorList>
            <consortium name="Ensembl"/>
        </authorList>
    </citation>
    <scope>IDENTIFICATION</scope>
</reference>
<dbReference type="PANTHER" id="PTHR22603:SF94">
    <property type="entry name" value="ETHANOLAMINE KINASE 2"/>
    <property type="match status" value="1"/>
</dbReference>
<gene>
    <name evidence="6" type="primary">ETNK2</name>
</gene>
<keyword evidence="1" id="KW-0444">Lipid biosynthesis</keyword>
<dbReference type="Gene3D" id="3.30.200.20">
    <property type="entry name" value="Phosphorylase Kinase, domain 1"/>
    <property type="match status" value="1"/>
</dbReference>
<keyword evidence="1" id="KW-0443">Lipid metabolism</keyword>
<dbReference type="GO" id="GO:0006646">
    <property type="term" value="P:phosphatidylethanolamine biosynthetic process"/>
    <property type="evidence" value="ECO:0007669"/>
    <property type="project" value="TreeGrafter"/>
</dbReference>
<accession>A0A8C5M6G4</accession>
<dbReference type="Pfam" id="PF01633">
    <property type="entry name" value="Choline_kinase"/>
    <property type="match status" value="1"/>
</dbReference>
<dbReference type="GO" id="GO:0005737">
    <property type="term" value="C:cytoplasm"/>
    <property type="evidence" value="ECO:0007669"/>
    <property type="project" value="TreeGrafter"/>
</dbReference>